<dbReference type="GO" id="GO:2000020">
    <property type="term" value="P:positive regulation of male gonad development"/>
    <property type="evidence" value="ECO:0007669"/>
    <property type="project" value="Ensembl"/>
</dbReference>
<dbReference type="GO" id="GO:1901203">
    <property type="term" value="P:positive regulation of extracellular matrix assembly"/>
    <property type="evidence" value="ECO:0007669"/>
    <property type="project" value="Ensembl"/>
</dbReference>
<feature type="region of interest" description="Disordered" evidence="11">
    <location>
        <begin position="335"/>
        <end position="384"/>
    </location>
</feature>
<evidence type="ECO:0000256" key="10">
    <source>
        <dbReference type="PROSITE-ProRule" id="PRU00267"/>
    </source>
</evidence>
<dbReference type="GO" id="GO:0060221">
    <property type="term" value="P:retinal rod cell differentiation"/>
    <property type="evidence" value="ECO:0007669"/>
    <property type="project" value="Ensembl"/>
</dbReference>
<evidence type="ECO:0000256" key="3">
    <source>
        <dbReference type="ARBA" id="ARBA00022782"/>
    </source>
</evidence>
<dbReference type="GO" id="GO:2000794">
    <property type="term" value="P:regulation of epithelial cell proliferation involved in lung morphogenesis"/>
    <property type="evidence" value="ECO:0007669"/>
    <property type="project" value="Ensembl"/>
</dbReference>
<dbReference type="GO" id="GO:0032808">
    <property type="term" value="P:lacrimal gland development"/>
    <property type="evidence" value="ECO:0007669"/>
    <property type="project" value="Ensembl"/>
</dbReference>
<evidence type="ECO:0000256" key="4">
    <source>
        <dbReference type="ARBA" id="ARBA00022843"/>
    </source>
</evidence>
<dbReference type="GO" id="GO:0003203">
    <property type="term" value="P:endocardial cushion morphogenesis"/>
    <property type="evidence" value="ECO:0007669"/>
    <property type="project" value="Ensembl"/>
</dbReference>
<keyword evidence="3" id="KW-0221">Differentiation</keyword>
<dbReference type="SUPFAM" id="SSF47095">
    <property type="entry name" value="HMG-box"/>
    <property type="match status" value="1"/>
</dbReference>
<dbReference type="GO" id="GO:0030916">
    <property type="term" value="P:otic vesicle formation"/>
    <property type="evidence" value="ECO:0007669"/>
    <property type="project" value="Ensembl"/>
</dbReference>
<dbReference type="GO" id="GO:0071560">
    <property type="term" value="P:cellular response to transforming growth factor beta stimulus"/>
    <property type="evidence" value="ECO:0007669"/>
    <property type="project" value="Ensembl"/>
</dbReference>
<evidence type="ECO:0000256" key="7">
    <source>
        <dbReference type="ARBA" id="ARBA00023159"/>
    </source>
</evidence>
<feature type="compositionally biased region" description="Low complexity" evidence="11">
    <location>
        <begin position="27"/>
        <end position="42"/>
    </location>
</feature>
<keyword evidence="14" id="KW-1185">Reference proteome</keyword>
<keyword evidence="8" id="KW-0804">Transcription</keyword>
<dbReference type="GO" id="GO:0010628">
    <property type="term" value="P:positive regulation of gene expression"/>
    <property type="evidence" value="ECO:0007669"/>
    <property type="project" value="Ensembl"/>
</dbReference>
<dbReference type="GO" id="GO:0085029">
    <property type="term" value="P:extracellular matrix assembly"/>
    <property type="evidence" value="ECO:0007669"/>
    <property type="project" value="Ensembl"/>
</dbReference>
<dbReference type="GO" id="GO:0045662">
    <property type="term" value="P:negative regulation of myoblast differentiation"/>
    <property type="evidence" value="ECO:0007669"/>
    <property type="project" value="Ensembl"/>
</dbReference>
<dbReference type="GO" id="GO:0005654">
    <property type="term" value="C:nucleoplasm"/>
    <property type="evidence" value="ECO:0007669"/>
    <property type="project" value="Ensembl"/>
</dbReference>
<dbReference type="GO" id="GO:0090103">
    <property type="term" value="P:cochlea morphogenesis"/>
    <property type="evidence" value="ECO:0007669"/>
    <property type="project" value="Ensembl"/>
</dbReference>
<dbReference type="GO" id="GO:0045668">
    <property type="term" value="P:negative regulation of osteoblast differentiation"/>
    <property type="evidence" value="ECO:0007669"/>
    <property type="project" value="Ensembl"/>
</dbReference>
<evidence type="ECO:0000256" key="2">
    <source>
        <dbReference type="ARBA" id="ARBA00022499"/>
    </source>
</evidence>
<evidence type="ECO:0000313" key="13">
    <source>
        <dbReference type="Ensembl" id="ENSTGUP00000002966.2"/>
    </source>
</evidence>
<feature type="compositionally biased region" description="Low complexity" evidence="11">
    <location>
        <begin position="211"/>
        <end position="233"/>
    </location>
</feature>
<dbReference type="GO" id="GO:0014032">
    <property type="term" value="P:neural crest cell development"/>
    <property type="evidence" value="ECO:0007669"/>
    <property type="project" value="Ensembl"/>
</dbReference>
<dbReference type="Proteomes" id="UP000007754">
    <property type="component" value="Chromosome 18"/>
</dbReference>
<evidence type="ECO:0000259" key="12">
    <source>
        <dbReference type="PROSITE" id="PS50118"/>
    </source>
</evidence>
<dbReference type="GO" id="GO:0060487">
    <property type="term" value="P:lung epithelial cell differentiation"/>
    <property type="evidence" value="ECO:0007669"/>
    <property type="project" value="Ensembl"/>
</dbReference>
<dbReference type="GO" id="GO:0090190">
    <property type="term" value="P:positive regulation of branching involved in ureteric bud morphogenesis"/>
    <property type="evidence" value="ECO:0007669"/>
    <property type="project" value="Ensembl"/>
</dbReference>
<dbReference type="GO" id="GO:0000122">
    <property type="term" value="P:negative regulation of transcription by RNA polymerase II"/>
    <property type="evidence" value="ECO:0007669"/>
    <property type="project" value="Ensembl"/>
</dbReference>
<evidence type="ECO:0000256" key="11">
    <source>
        <dbReference type="SAM" id="MobiDB-lite"/>
    </source>
</evidence>
<feature type="DNA-binding region" description="HMG box" evidence="10">
    <location>
        <begin position="105"/>
        <end position="173"/>
    </location>
</feature>
<dbReference type="Pfam" id="PF00505">
    <property type="entry name" value="HMG_box"/>
    <property type="match status" value="1"/>
</dbReference>
<dbReference type="GO" id="GO:0060575">
    <property type="term" value="P:intestinal epithelial cell differentiation"/>
    <property type="evidence" value="ECO:0007669"/>
    <property type="project" value="Ensembl"/>
</dbReference>
<dbReference type="GO" id="GO:0034236">
    <property type="term" value="F:protein kinase A catalytic subunit binding"/>
    <property type="evidence" value="ECO:0007669"/>
    <property type="project" value="Ensembl"/>
</dbReference>
<evidence type="ECO:0000256" key="9">
    <source>
        <dbReference type="ARBA" id="ARBA00023242"/>
    </source>
</evidence>
<dbReference type="GO" id="GO:1902732">
    <property type="term" value="P:positive regulation of chondrocyte proliferation"/>
    <property type="evidence" value="ECO:0007669"/>
    <property type="project" value="Ensembl"/>
</dbReference>
<dbReference type="GO" id="GO:0030155">
    <property type="term" value="P:regulation of cell adhesion"/>
    <property type="evidence" value="ECO:0007669"/>
    <property type="project" value="Ensembl"/>
</dbReference>
<feature type="region of interest" description="Disordered" evidence="11">
    <location>
        <begin position="447"/>
        <end position="474"/>
    </location>
</feature>
<dbReference type="GO" id="GO:0060018">
    <property type="term" value="P:astrocyte fate commitment"/>
    <property type="evidence" value="ECO:0007669"/>
    <property type="project" value="Ensembl"/>
</dbReference>
<dbReference type="GO" id="GO:0071504">
    <property type="term" value="P:cellular response to heparin"/>
    <property type="evidence" value="ECO:0007669"/>
    <property type="project" value="Ensembl"/>
</dbReference>
<dbReference type="GO" id="GO:0097157">
    <property type="term" value="F:pre-mRNA intronic binding"/>
    <property type="evidence" value="ECO:0007669"/>
    <property type="project" value="Ensembl"/>
</dbReference>
<dbReference type="GO" id="GO:0001228">
    <property type="term" value="F:DNA-binding transcription activator activity, RNA polymerase II-specific"/>
    <property type="evidence" value="ECO:0007669"/>
    <property type="project" value="Ensembl"/>
</dbReference>
<keyword evidence="6 10" id="KW-0238">DNA-binding</keyword>
<dbReference type="GO" id="GO:0000978">
    <property type="term" value="F:RNA polymerase II cis-regulatory region sequence-specific DNA binding"/>
    <property type="evidence" value="ECO:0007669"/>
    <property type="project" value="Ensembl"/>
</dbReference>
<dbReference type="GO" id="GO:0002053">
    <property type="term" value="P:positive regulation of mesenchymal cell proliferation"/>
    <property type="evidence" value="ECO:0007669"/>
    <property type="project" value="Ensembl"/>
</dbReference>
<dbReference type="GO" id="GO:0046322">
    <property type="term" value="P:negative regulation of fatty acid oxidation"/>
    <property type="evidence" value="ECO:0007669"/>
    <property type="project" value="Ensembl"/>
</dbReference>
<dbReference type="PANTHER" id="PTHR45803:SF1">
    <property type="entry name" value="TRANSCRIPTION FACTOR SOX-9"/>
    <property type="match status" value="1"/>
</dbReference>
<dbReference type="GO" id="GO:0071260">
    <property type="term" value="P:cellular response to mechanical stimulus"/>
    <property type="evidence" value="ECO:0007669"/>
    <property type="project" value="Ensembl"/>
</dbReference>
<feature type="compositionally biased region" description="Polar residues" evidence="11">
    <location>
        <begin position="454"/>
        <end position="474"/>
    </location>
</feature>
<accession>H0YXE0</accession>
<keyword evidence="4" id="KW-0832">Ubl conjugation</keyword>
<dbReference type="GO" id="GO:0050679">
    <property type="term" value="P:positive regulation of epithelial cell proliferation"/>
    <property type="evidence" value="ECO:0007669"/>
    <property type="project" value="Ensembl"/>
</dbReference>
<dbReference type="GO" id="GO:0007010">
    <property type="term" value="P:cytoskeleton organization"/>
    <property type="evidence" value="ECO:0007669"/>
    <property type="project" value="Ensembl"/>
</dbReference>
<dbReference type="InterPro" id="IPR036910">
    <property type="entry name" value="HMG_box_dom_sf"/>
</dbReference>
<dbReference type="GO" id="GO:0061145">
    <property type="term" value="P:lung smooth muscle development"/>
    <property type="evidence" value="ECO:0007669"/>
    <property type="project" value="Ensembl"/>
</dbReference>
<feature type="domain" description="HMG box" evidence="12">
    <location>
        <begin position="105"/>
        <end position="173"/>
    </location>
</feature>
<dbReference type="GO" id="GO:0072034">
    <property type="term" value="P:renal vesicle induction"/>
    <property type="evidence" value="ECO:0007669"/>
    <property type="project" value="Ensembl"/>
</dbReference>
<dbReference type="GO" id="GO:0006366">
    <property type="term" value="P:transcription by RNA polymerase II"/>
    <property type="evidence" value="ECO:0007669"/>
    <property type="project" value="Ensembl"/>
</dbReference>
<dbReference type="InParanoid" id="H0YXE0"/>
<dbReference type="STRING" id="59729.ENSTGUP00000002966"/>
<dbReference type="GO" id="GO:0072193">
    <property type="term" value="P:ureter smooth muscle cell differentiation"/>
    <property type="evidence" value="ECO:0007669"/>
    <property type="project" value="Ensembl"/>
</dbReference>
<organism evidence="13 14">
    <name type="scientific">Taeniopygia guttata</name>
    <name type="common">Zebra finch</name>
    <name type="synonym">Poephila guttata</name>
    <dbReference type="NCBI Taxonomy" id="59729"/>
    <lineage>
        <taxon>Eukaryota</taxon>
        <taxon>Metazoa</taxon>
        <taxon>Chordata</taxon>
        <taxon>Craniata</taxon>
        <taxon>Vertebrata</taxon>
        <taxon>Euteleostomi</taxon>
        <taxon>Archelosauria</taxon>
        <taxon>Archosauria</taxon>
        <taxon>Dinosauria</taxon>
        <taxon>Saurischia</taxon>
        <taxon>Theropoda</taxon>
        <taxon>Coelurosauria</taxon>
        <taxon>Aves</taxon>
        <taxon>Neognathae</taxon>
        <taxon>Neoaves</taxon>
        <taxon>Telluraves</taxon>
        <taxon>Australaves</taxon>
        <taxon>Passeriformes</taxon>
        <taxon>Passeroidea</taxon>
        <taxon>Estrildidae</taxon>
        <taxon>Estrildinae</taxon>
        <taxon>Taeniopygia</taxon>
    </lineage>
</organism>
<dbReference type="GO" id="GO:2000648">
    <property type="term" value="P:positive regulation of stem cell proliferation"/>
    <property type="evidence" value="ECO:0007669"/>
    <property type="project" value="Ensembl"/>
</dbReference>
<dbReference type="GeneTree" id="ENSGT00940000158269"/>
<dbReference type="GO" id="GO:0060532">
    <property type="term" value="P:bronchus cartilage development"/>
    <property type="evidence" value="ECO:0007669"/>
    <property type="project" value="Ensembl"/>
</dbReference>
<dbReference type="GO" id="GO:0048665">
    <property type="term" value="P:neuron fate specification"/>
    <property type="evidence" value="ECO:0007669"/>
    <property type="project" value="Ensembl"/>
</dbReference>
<dbReference type="GO" id="GO:0061323">
    <property type="term" value="P:cell proliferation involved in heart morphogenesis"/>
    <property type="evidence" value="ECO:0007669"/>
    <property type="project" value="Ensembl"/>
</dbReference>
<dbReference type="GO" id="GO:0021780">
    <property type="term" value="P:glial cell fate specification"/>
    <property type="evidence" value="ECO:0007669"/>
    <property type="project" value="Ensembl"/>
</dbReference>
<gene>
    <name evidence="13" type="primary">SOX9</name>
</gene>
<dbReference type="GO" id="GO:0046533">
    <property type="term" value="P:negative regulation of photoreceptor cell differentiation"/>
    <property type="evidence" value="ECO:0007669"/>
    <property type="project" value="Ensembl"/>
</dbReference>
<dbReference type="Gene3D" id="1.10.30.10">
    <property type="entry name" value="High mobility group box domain"/>
    <property type="match status" value="1"/>
</dbReference>
<evidence type="ECO:0000256" key="5">
    <source>
        <dbReference type="ARBA" id="ARBA00023015"/>
    </source>
</evidence>
<dbReference type="GO" id="GO:0003188">
    <property type="term" value="P:heart valve formation"/>
    <property type="evidence" value="ECO:0007669"/>
    <property type="project" value="Ensembl"/>
</dbReference>
<dbReference type="GO" id="GO:0035019">
    <property type="term" value="P:somatic stem cell population maintenance"/>
    <property type="evidence" value="ECO:0007669"/>
    <property type="project" value="Ensembl"/>
</dbReference>
<dbReference type="GO" id="GO:0071347">
    <property type="term" value="P:cellular response to interleukin-1"/>
    <property type="evidence" value="ECO:0007669"/>
    <property type="project" value="Ensembl"/>
</dbReference>
<dbReference type="GO" id="GO:0003682">
    <property type="term" value="F:chromatin binding"/>
    <property type="evidence" value="ECO:0007669"/>
    <property type="project" value="Ensembl"/>
</dbReference>
<dbReference type="GO" id="GO:0060534">
    <property type="term" value="P:trachea cartilage development"/>
    <property type="evidence" value="ECO:0007669"/>
    <property type="project" value="Ensembl"/>
</dbReference>
<comment type="subcellular location">
    <subcellularLocation>
        <location evidence="1">Nucleus</location>
    </subcellularLocation>
</comment>
<dbReference type="GO" id="GO:0060070">
    <property type="term" value="P:canonical Wnt signaling pathway"/>
    <property type="evidence" value="ECO:0007669"/>
    <property type="project" value="Ensembl"/>
</dbReference>
<dbReference type="GO" id="GO:0060729">
    <property type="term" value="P:intestinal epithelial structure maintenance"/>
    <property type="evidence" value="ECO:0007669"/>
    <property type="project" value="Ensembl"/>
</dbReference>
<dbReference type="InterPro" id="IPR009071">
    <property type="entry name" value="HMG_box_dom"/>
</dbReference>
<evidence type="ECO:0000313" key="14">
    <source>
        <dbReference type="Proteomes" id="UP000007754"/>
    </source>
</evidence>
<dbReference type="GO" id="GO:0098609">
    <property type="term" value="P:cell-cell adhesion"/>
    <property type="evidence" value="ECO:0007669"/>
    <property type="project" value="Ensembl"/>
</dbReference>
<dbReference type="GO" id="GO:0007283">
    <property type="term" value="P:spermatogenesis"/>
    <property type="evidence" value="ECO:0007669"/>
    <property type="project" value="Ensembl"/>
</dbReference>
<keyword evidence="7" id="KW-0010">Activator</keyword>
<dbReference type="GO" id="GO:0045732">
    <property type="term" value="P:positive regulation of protein catabolic process"/>
    <property type="evidence" value="ECO:0007669"/>
    <property type="project" value="Ensembl"/>
</dbReference>
<dbReference type="GO" id="GO:0071300">
    <property type="term" value="P:cellular response to retinoic acid"/>
    <property type="evidence" value="ECO:0007669"/>
    <property type="project" value="Ensembl"/>
</dbReference>
<protein>
    <submittedName>
        <fullName evidence="13">SRY-box transcription factor 9</fullName>
    </submittedName>
</protein>
<feature type="compositionally biased region" description="Basic and acidic residues" evidence="11">
    <location>
        <begin position="160"/>
        <end position="174"/>
    </location>
</feature>
<proteinExistence type="predicted"/>
<dbReference type="GO" id="GO:0007219">
    <property type="term" value="P:Notch signaling pathway"/>
    <property type="evidence" value="ECO:0007669"/>
    <property type="project" value="Ensembl"/>
</dbReference>
<dbReference type="GO" id="GO:0007173">
    <property type="term" value="P:epidermal growth factor receptor signaling pathway"/>
    <property type="evidence" value="ECO:0007669"/>
    <property type="project" value="Ensembl"/>
</dbReference>
<dbReference type="GO" id="GO:1904864">
    <property type="term" value="P:negative regulation of beta-catenin-TCF complex assembly"/>
    <property type="evidence" value="ECO:0007669"/>
    <property type="project" value="Ensembl"/>
</dbReference>
<dbReference type="GO" id="GO:0030502">
    <property type="term" value="P:negative regulation of bone mineralization"/>
    <property type="evidence" value="ECO:0007669"/>
    <property type="project" value="Ensembl"/>
</dbReference>
<dbReference type="GO" id="GO:1902894">
    <property type="term" value="P:negative regulation of miRNA transcription"/>
    <property type="evidence" value="ECO:0007669"/>
    <property type="project" value="Ensembl"/>
</dbReference>
<dbReference type="OMA" id="QSSNSYY"/>
<feature type="compositionally biased region" description="Basic and acidic residues" evidence="11">
    <location>
        <begin position="56"/>
        <end position="66"/>
    </location>
</feature>
<dbReference type="GO" id="GO:2001054">
    <property type="term" value="P:negative regulation of mesenchymal cell apoptotic process"/>
    <property type="evidence" value="ECO:0007669"/>
    <property type="project" value="Ensembl"/>
</dbReference>
<dbReference type="HOGENOM" id="CLU_031800_2_1_1"/>
<dbReference type="GO" id="GO:0030857">
    <property type="term" value="P:negative regulation of epithelial cell differentiation"/>
    <property type="evidence" value="ECO:0007669"/>
    <property type="project" value="Ensembl"/>
</dbReference>
<dbReference type="GO" id="GO:2000138">
    <property type="term" value="P:positive regulation of cell proliferation involved in heart morphogenesis"/>
    <property type="evidence" value="ECO:0007669"/>
    <property type="project" value="Ensembl"/>
</dbReference>
<evidence type="ECO:0000256" key="1">
    <source>
        <dbReference type="ARBA" id="ARBA00004123"/>
    </source>
</evidence>
<dbReference type="GO" id="GO:0048709">
    <property type="term" value="P:oligodendrocyte differentiation"/>
    <property type="evidence" value="ECO:0007669"/>
    <property type="project" value="Ensembl"/>
</dbReference>
<dbReference type="GO" id="GO:0071364">
    <property type="term" value="P:cellular response to epidermal growth factor stimulus"/>
    <property type="evidence" value="ECO:0007669"/>
    <property type="project" value="Ensembl"/>
</dbReference>
<dbReference type="GO" id="GO:0032332">
    <property type="term" value="P:positive regulation of chondrocyte differentiation"/>
    <property type="evidence" value="ECO:0007669"/>
    <property type="project" value="Ensembl"/>
</dbReference>
<feature type="compositionally biased region" description="Low complexity" evidence="11">
    <location>
        <begin position="362"/>
        <end position="384"/>
    </location>
</feature>
<reference evidence="13" key="2">
    <citation type="submission" date="2025-08" db="UniProtKB">
        <authorList>
            <consortium name="Ensembl"/>
        </authorList>
    </citation>
    <scope>IDENTIFICATION</scope>
</reference>
<dbReference type="GO" id="GO:0006334">
    <property type="term" value="P:nucleosome assembly"/>
    <property type="evidence" value="ECO:0007669"/>
    <property type="project" value="Ensembl"/>
</dbReference>
<dbReference type="GO" id="GO:0002067">
    <property type="term" value="P:glandular epithelial cell differentiation"/>
    <property type="evidence" value="ECO:0007669"/>
    <property type="project" value="Ensembl"/>
</dbReference>
<reference evidence="13" key="3">
    <citation type="submission" date="2025-09" db="UniProtKB">
        <authorList>
            <consortium name="Ensembl"/>
        </authorList>
    </citation>
    <scope>IDENTIFICATION</scope>
</reference>
<dbReference type="GO" id="GO:0010463">
    <property type="term" value="P:mesenchymal cell proliferation"/>
    <property type="evidence" value="ECO:0007669"/>
    <property type="project" value="Ensembl"/>
</dbReference>
<keyword evidence="9 10" id="KW-0539">Nucleus</keyword>
<dbReference type="GO" id="GO:0097152">
    <property type="term" value="P:mesenchymal cell apoptotic process"/>
    <property type="evidence" value="ECO:0007669"/>
    <property type="project" value="Ensembl"/>
</dbReference>
<dbReference type="GO" id="GO:0072289">
    <property type="term" value="P:metanephric nephron tubule formation"/>
    <property type="evidence" value="ECO:0007669"/>
    <property type="project" value="Ensembl"/>
</dbReference>
<dbReference type="GO" id="GO:2000741">
    <property type="term" value="P:positive regulation of mesenchymal stem cell differentiation"/>
    <property type="evidence" value="ECO:0007669"/>
    <property type="project" value="Ensembl"/>
</dbReference>
<dbReference type="GO" id="GO:0060784">
    <property type="term" value="P:regulation of cell proliferation involved in tissue homeostasis"/>
    <property type="evidence" value="ECO:0007669"/>
    <property type="project" value="Ensembl"/>
</dbReference>
<dbReference type="GO" id="GO:0060009">
    <property type="term" value="P:Sertoli cell development"/>
    <property type="evidence" value="ECO:0007669"/>
    <property type="project" value="Ensembl"/>
</dbReference>
<dbReference type="OrthoDB" id="6247875at2759"/>
<dbReference type="SMART" id="SM00398">
    <property type="entry name" value="HMG"/>
    <property type="match status" value="1"/>
</dbReference>
<dbReference type="GO" id="GO:0034504">
    <property type="term" value="P:protein localization to nucleus"/>
    <property type="evidence" value="ECO:0007669"/>
    <property type="project" value="Ensembl"/>
</dbReference>
<dbReference type="GO" id="GO:0070542">
    <property type="term" value="P:response to fatty acid"/>
    <property type="evidence" value="ECO:0007669"/>
    <property type="project" value="Ensembl"/>
</dbReference>
<dbReference type="PANTHER" id="PTHR45803">
    <property type="entry name" value="SOX100B"/>
    <property type="match status" value="1"/>
</dbReference>
<dbReference type="GO" id="GO:0001658">
    <property type="term" value="P:branching involved in ureteric bud morphogenesis"/>
    <property type="evidence" value="ECO:0007669"/>
    <property type="project" value="Ensembl"/>
</dbReference>
<dbReference type="FunCoup" id="H0YXE0">
    <property type="interactions" value="5"/>
</dbReference>
<dbReference type="GO" id="GO:0090090">
    <property type="term" value="P:negative regulation of canonical Wnt signaling pathway"/>
    <property type="evidence" value="ECO:0007669"/>
    <property type="project" value="Ensembl"/>
</dbReference>
<dbReference type="GO" id="GO:0010634">
    <property type="term" value="P:positive regulation of epithelial cell migration"/>
    <property type="evidence" value="ECO:0007669"/>
    <property type="project" value="Ensembl"/>
</dbReference>
<dbReference type="InterPro" id="IPR022151">
    <property type="entry name" value="Sox_N"/>
</dbReference>
<dbReference type="GO" id="GO:0030903">
    <property type="term" value="P:notochord development"/>
    <property type="evidence" value="ECO:0007669"/>
    <property type="project" value="Ensembl"/>
</dbReference>
<dbReference type="FunFam" id="1.10.30.10:FF:000004">
    <property type="entry name" value="Transcription factor SOX-10"/>
    <property type="match status" value="1"/>
</dbReference>
<dbReference type="GO" id="GO:0060441">
    <property type="term" value="P:epithelial tube branching involved in lung morphogenesis"/>
    <property type="evidence" value="ECO:0007669"/>
    <property type="project" value="Ensembl"/>
</dbReference>
<dbReference type="GO" id="GO:0030858">
    <property type="term" value="P:positive regulation of epithelial cell differentiation"/>
    <property type="evidence" value="ECO:0007669"/>
    <property type="project" value="Ensembl"/>
</dbReference>
<dbReference type="PROSITE" id="PS50118">
    <property type="entry name" value="HMG_BOX_2"/>
    <property type="match status" value="1"/>
</dbReference>
<dbReference type="GO" id="GO:0003430">
    <property type="term" value="P:growth plate cartilage chondrocyte growth"/>
    <property type="evidence" value="ECO:0007669"/>
    <property type="project" value="Ensembl"/>
</dbReference>
<dbReference type="GO" id="GO:0008013">
    <property type="term" value="F:beta-catenin binding"/>
    <property type="evidence" value="ECO:0007669"/>
    <property type="project" value="Ensembl"/>
</dbReference>
<dbReference type="GO" id="GO:0050680">
    <property type="term" value="P:negative regulation of epithelial cell proliferation"/>
    <property type="evidence" value="ECO:0007669"/>
    <property type="project" value="Ensembl"/>
</dbReference>
<dbReference type="Pfam" id="PF12444">
    <property type="entry name" value="Sox_N"/>
    <property type="match status" value="1"/>
</dbReference>
<name>H0YXE0_TAEGU</name>
<dbReference type="AlphaFoldDB" id="H0YXE0"/>
<dbReference type="GO" id="GO:0072089">
    <property type="term" value="P:stem cell proliferation"/>
    <property type="evidence" value="ECO:0007669"/>
    <property type="project" value="Ensembl"/>
</dbReference>
<dbReference type="GO" id="GO:0097065">
    <property type="term" value="P:anterior head development"/>
    <property type="evidence" value="ECO:0007669"/>
    <property type="project" value="Ensembl"/>
</dbReference>
<feature type="region of interest" description="Disordered" evidence="11">
    <location>
        <begin position="1"/>
        <end position="66"/>
    </location>
</feature>
<dbReference type="GO" id="GO:0002683">
    <property type="term" value="P:negative regulation of immune system process"/>
    <property type="evidence" value="ECO:0007669"/>
    <property type="project" value="Ensembl"/>
</dbReference>
<keyword evidence="2" id="KW-1017">Isopeptide bond</keyword>
<dbReference type="GO" id="GO:0005667">
    <property type="term" value="C:transcription regulator complex"/>
    <property type="evidence" value="ECO:0007669"/>
    <property type="project" value="Ensembl"/>
</dbReference>
<dbReference type="GO" id="GO:0031018">
    <property type="term" value="P:endocrine pancreas development"/>
    <property type="evidence" value="ECO:0007669"/>
    <property type="project" value="Ensembl"/>
</dbReference>
<evidence type="ECO:0000256" key="8">
    <source>
        <dbReference type="ARBA" id="ARBA00023163"/>
    </source>
</evidence>
<dbReference type="GO" id="GO:0010564">
    <property type="term" value="P:regulation of cell cycle process"/>
    <property type="evidence" value="ECO:0007669"/>
    <property type="project" value="Ensembl"/>
</dbReference>
<dbReference type="GO" id="GO:0010629">
    <property type="term" value="P:negative regulation of gene expression"/>
    <property type="evidence" value="ECO:0007669"/>
    <property type="project" value="Ensembl"/>
</dbReference>
<sequence length="474" mass="52828">MNLLDPFMKMTEEQDKCISDAPSPTMSDDSAGSPCPSGSGSDTENTRPQENTFPKGDPDLKKENDEDKFPVCIREAVSQVLKGYDWTLVPMPVRVNGSSKNKPHVKRPMNAFMVWAQAARRKLADQYPHLHNAELSKTLGKLWRLLNESEKRPFVEEAERLRVQHKKDHPDYKYQPRRRKSVKNGQAEQEEGAEQTHISPNAIFKALQADSPQSSSSISEVHSPGEHSGQSQGPPTPPTTPKTDPQPGKQDLKREARALGEGGRQPPHIDFRDVDIGELSSDVISNIETFDVNEFDQYLPPNGHPGQPGQVTYTGSYGISGAAGTPAGVWMAKQQQPALGTEQGPQQQQQQQRTHIKTEQLSPSHYSEQQQHSPQQQQQQQQLSYSSFNLQHYGSSYPSISRAQYEYGEHQGSSGSYYSHAGQGSGIYSTFSYMSPTQRPMYTPIADTAGVPSIPQTHSPQHWEQPVYTQLTRP</sequence>
<dbReference type="Ensembl" id="ENSTGUT00000002995.2">
    <property type="protein sequence ID" value="ENSTGUP00000002966.2"/>
    <property type="gene ID" value="ENSTGUG00000002882.2"/>
</dbReference>
<evidence type="ECO:0000256" key="6">
    <source>
        <dbReference type="ARBA" id="ARBA00023125"/>
    </source>
</evidence>
<dbReference type="GO" id="GO:0072197">
    <property type="term" value="P:ureter morphogenesis"/>
    <property type="evidence" value="ECO:0007669"/>
    <property type="project" value="Ensembl"/>
</dbReference>
<dbReference type="GO" id="GO:0030282">
    <property type="term" value="P:bone mineralization"/>
    <property type="evidence" value="ECO:0007669"/>
    <property type="project" value="Ensembl"/>
</dbReference>
<dbReference type="InterPro" id="IPR050917">
    <property type="entry name" value="SOX_TF"/>
</dbReference>
<dbReference type="GO" id="GO:0032331">
    <property type="term" value="P:negative regulation of chondrocyte differentiation"/>
    <property type="evidence" value="ECO:0007669"/>
    <property type="project" value="Ensembl"/>
</dbReference>
<dbReference type="CTD" id="6662"/>
<dbReference type="GO" id="GO:0035622">
    <property type="term" value="P:intrahepatic bile duct development"/>
    <property type="evidence" value="ECO:0007669"/>
    <property type="project" value="Ensembl"/>
</dbReference>
<dbReference type="CDD" id="cd22031">
    <property type="entry name" value="HMG-box_SoxE"/>
    <property type="match status" value="1"/>
</dbReference>
<dbReference type="GO" id="GO:0070371">
    <property type="term" value="P:ERK1 and ERK2 cascade"/>
    <property type="evidence" value="ECO:0007669"/>
    <property type="project" value="Ensembl"/>
</dbReference>
<dbReference type="GO" id="GO:0050673">
    <property type="term" value="P:epithelial cell proliferation"/>
    <property type="evidence" value="ECO:0007669"/>
    <property type="project" value="Ensembl"/>
</dbReference>
<feature type="region of interest" description="Disordered" evidence="11">
    <location>
        <begin position="160"/>
        <end position="273"/>
    </location>
</feature>
<keyword evidence="5" id="KW-0805">Transcription regulation</keyword>
<dbReference type="GO" id="GO:0019100">
    <property type="term" value="P:male germ-line sex determination"/>
    <property type="evidence" value="ECO:0007669"/>
    <property type="project" value="Ensembl"/>
</dbReference>
<dbReference type="GO" id="GO:0061046">
    <property type="term" value="P:regulation of branching involved in lung morphogenesis"/>
    <property type="evidence" value="ECO:0007669"/>
    <property type="project" value="Ensembl"/>
</dbReference>
<dbReference type="GO" id="GO:0072190">
    <property type="term" value="P:ureter urothelium development"/>
    <property type="evidence" value="ECO:0007669"/>
    <property type="project" value="Ensembl"/>
</dbReference>
<dbReference type="GO" id="GO:0001502">
    <property type="term" value="P:cartilage condensation"/>
    <property type="evidence" value="ECO:0007669"/>
    <property type="project" value="Ensembl"/>
</dbReference>
<dbReference type="KEGG" id="tgu:100227849"/>
<reference evidence="13 14" key="1">
    <citation type="journal article" date="2010" name="Nature">
        <title>The genome of a songbird.</title>
        <authorList>
            <person name="Warren W.C."/>
            <person name="Clayton D.F."/>
            <person name="Ellegren H."/>
            <person name="Arnold A.P."/>
            <person name="Hillier L.W."/>
            <person name="Kunstner A."/>
            <person name="Searle S."/>
            <person name="White S."/>
            <person name="Vilella A.J."/>
            <person name="Fairley S."/>
            <person name="Heger A."/>
            <person name="Kong L."/>
            <person name="Ponting C.P."/>
            <person name="Jarvis E.D."/>
            <person name="Mello C.V."/>
            <person name="Minx P."/>
            <person name="Lovell P."/>
            <person name="Velho T.A."/>
            <person name="Ferris M."/>
            <person name="Balakrishnan C.N."/>
            <person name="Sinha S."/>
            <person name="Blatti C."/>
            <person name="London S.E."/>
            <person name="Li Y."/>
            <person name="Lin Y.C."/>
            <person name="George J."/>
            <person name="Sweedler J."/>
            <person name="Southey B."/>
            <person name="Gunaratne P."/>
            <person name="Watson M."/>
            <person name="Nam K."/>
            <person name="Backstrom N."/>
            <person name="Smeds L."/>
            <person name="Nabholz B."/>
            <person name="Itoh Y."/>
            <person name="Whitney O."/>
            <person name="Pfenning A.R."/>
            <person name="Howard J."/>
            <person name="Volker M."/>
            <person name="Skinner B.M."/>
            <person name="Griffin D.K."/>
            <person name="Ye L."/>
            <person name="McLaren W.M."/>
            <person name="Flicek P."/>
            <person name="Quesada V."/>
            <person name="Velasco G."/>
            <person name="Lopez-Otin C."/>
            <person name="Puente X.S."/>
            <person name="Olender T."/>
            <person name="Lancet D."/>
            <person name="Smit A.F."/>
            <person name="Hubley R."/>
            <person name="Konkel M.K."/>
            <person name="Walker J.A."/>
            <person name="Batzer M.A."/>
            <person name="Gu W."/>
            <person name="Pollock D.D."/>
            <person name="Chen L."/>
            <person name="Cheng Z."/>
            <person name="Eichler E.E."/>
            <person name="Stapley J."/>
            <person name="Slate J."/>
            <person name="Ekblom R."/>
            <person name="Birkhead T."/>
            <person name="Burke T."/>
            <person name="Burt D."/>
            <person name="Scharff C."/>
            <person name="Adam I."/>
            <person name="Richard H."/>
            <person name="Sultan M."/>
            <person name="Soldatov A."/>
            <person name="Lehrach H."/>
            <person name="Edwards S.V."/>
            <person name="Yang S.P."/>
            <person name="Li X."/>
            <person name="Graves T."/>
            <person name="Fulton L."/>
            <person name="Nelson J."/>
            <person name="Chinwalla A."/>
            <person name="Hou S."/>
            <person name="Mardis E.R."/>
            <person name="Wilson R.K."/>
        </authorList>
    </citation>
    <scope>NUCLEOTIDE SEQUENCE [LARGE SCALE GENOMIC DNA]</scope>
</reference>
<dbReference type="GO" id="GO:0003180">
    <property type="term" value="P:aortic valve morphogenesis"/>
    <property type="evidence" value="ECO:0007669"/>
    <property type="project" value="Ensembl"/>
</dbReference>
<dbReference type="GO" id="GO:0001837">
    <property type="term" value="P:epithelial to mesenchymal transition"/>
    <property type="evidence" value="ECO:0007669"/>
    <property type="project" value="Ensembl"/>
</dbReference>
<dbReference type="GO" id="GO:0070384">
    <property type="term" value="P:Harderian gland development"/>
    <property type="evidence" value="ECO:0007669"/>
    <property type="project" value="Ensembl"/>
</dbReference>
<dbReference type="GO" id="GO:0060174">
    <property type="term" value="P:limb bud formation"/>
    <property type="evidence" value="ECO:0007669"/>
    <property type="project" value="Ensembl"/>
</dbReference>